<proteinExistence type="predicted"/>
<gene>
    <name evidence="3" type="ORF">KEC56_06400</name>
</gene>
<dbReference type="RefSeq" id="WP_227530286.1">
    <property type="nucleotide sequence ID" value="NZ_JAGTTM010000002.1"/>
</dbReference>
<dbReference type="EMBL" id="JAGTTM010000002">
    <property type="protein sequence ID" value="MCC2029145.1"/>
    <property type="molecule type" value="Genomic_DNA"/>
</dbReference>
<keyword evidence="2" id="KW-0732">Signal</keyword>
<keyword evidence="4" id="KW-1185">Reference proteome</keyword>
<sequence>MNRRIPVMALASIAVLAGVSGCAAEPEVAPTSTPTPTASAPDPASTPEPVETEPVETPGAEPTCETILEPSTTAMFAEQGWTFKQREFRIGEDIVEDGFECVWGDYTVPSDHVQVFGWAPMDAGASTSAQQKLLSQGWLRADADGHLYITEDPDNAFAVDEDGYGMTYEFGDGWVTLADTRQGLLLIQRP</sequence>
<reference evidence="3" key="1">
    <citation type="submission" date="2021-04" db="EMBL/GenBank/DDBJ databases">
        <title>Microbacterium tenobrionis sp. nov. and Microbacterium allomyrinae sp. nov., isolated from larvae of Tenobrio molitor and Allomyrina dichotoma, respectively.</title>
        <authorList>
            <person name="Lee S.D."/>
        </authorList>
    </citation>
    <scope>NUCLEOTIDE SEQUENCE</scope>
    <source>
        <strain evidence="3">YMB-B2</strain>
    </source>
</reference>
<comment type="caution">
    <text evidence="3">The sequence shown here is derived from an EMBL/GenBank/DDBJ whole genome shotgun (WGS) entry which is preliminary data.</text>
</comment>
<accession>A0A9X1S0D9</accession>
<evidence type="ECO:0008006" key="5">
    <source>
        <dbReference type="Google" id="ProtNLM"/>
    </source>
</evidence>
<dbReference type="Proteomes" id="UP001139289">
    <property type="component" value="Unassembled WGS sequence"/>
</dbReference>
<protein>
    <recommendedName>
        <fullName evidence="5">Nitrate ABC transporter substrate-binding protein</fullName>
    </recommendedName>
</protein>
<name>A0A9X1S0D9_9MICO</name>
<feature type="signal peptide" evidence="2">
    <location>
        <begin position="1"/>
        <end position="24"/>
    </location>
</feature>
<dbReference type="PROSITE" id="PS51257">
    <property type="entry name" value="PROKAR_LIPOPROTEIN"/>
    <property type="match status" value="1"/>
</dbReference>
<feature type="chain" id="PRO_5040719644" description="Nitrate ABC transporter substrate-binding protein" evidence="2">
    <location>
        <begin position="25"/>
        <end position="190"/>
    </location>
</feature>
<dbReference type="AlphaFoldDB" id="A0A9X1S0D9"/>
<evidence type="ECO:0000313" key="4">
    <source>
        <dbReference type="Proteomes" id="UP001139289"/>
    </source>
</evidence>
<evidence type="ECO:0000256" key="1">
    <source>
        <dbReference type="SAM" id="MobiDB-lite"/>
    </source>
</evidence>
<organism evidence="3 4">
    <name type="scientific">Microbacterium tenebrionis</name>
    <dbReference type="NCBI Taxonomy" id="2830665"/>
    <lineage>
        <taxon>Bacteria</taxon>
        <taxon>Bacillati</taxon>
        <taxon>Actinomycetota</taxon>
        <taxon>Actinomycetes</taxon>
        <taxon>Micrococcales</taxon>
        <taxon>Microbacteriaceae</taxon>
        <taxon>Microbacterium</taxon>
    </lineage>
</organism>
<evidence type="ECO:0000313" key="3">
    <source>
        <dbReference type="EMBL" id="MCC2029145.1"/>
    </source>
</evidence>
<feature type="compositionally biased region" description="Low complexity" evidence="1">
    <location>
        <begin position="25"/>
        <end position="49"/>
    </location>
</feature>
<evidence type="ECO:0000256" key="2">
    <source>
        <dbReference type="SAM" id="SignalP"/>
    </source>
</evidence>
<feature type="region of interest" description="Disordered" evidence="1">
    <location>
        <begin position="25"/>
        <end position="62"/>
    </location>
</feature>